<dbReference type="Pfam" id="PF00990">
    <property type="entry name" value="GGDEF"/>
    <property type="match status" value="1"/>
</dbReference>
<reference evidence="3 4" key="1">
    <citation type="submission" date="2016-10" db="EMBL/GenBank/DDBJ databases">
        <authorList>
            <person name="de Groot N.N."/>
        </authorList>
    </citation>
    <scope>NUCLEOTIDE SEQUENCE [LARGE SCALE GENOMIC DNA]</scope>
    <source>
        <strain evidence="3 4">KH1P1</strain>
    </source>
</reference>
<keyword evidence="1" id="KW-0472">Membrane</keyword>
<dbReference type="GO" id="GO:0052621">
    <property type="term" value="F:diguanylate cyclase activity"/>
    <property type="evidence" value="ECO:0007669"/>
    <property type="project" value="TreeGrafter"/>
</dbReference>
<dbReference type="EMBL" id="FOIL01000046">
    <property type="protein sequence ID" value="SET80232.1"/>
    <property type="molecule type" value="Genomic_DNA"/>
</dbReference>
<dbReference type="SUPFAM" id="SSF55073">
    <property type="entry name" value="Nucleotide cyclase"/>
    <property type="match status" value="1"/>
</dbReference>
<dbReference type="NCBIfam" id="TIGR00254">
    <property type="entry name" value="GGDEF"/>
    <property type="match status" value="1"/>
</dbReference>
<dbReference type="CDD" id="cd01949">
    <property type="entry name" value="GGDEF"/>
    <property type="match status" value="1"/>
</dbReference>
<sequence length="521" mass="60536">MNKKTDSLLFKLSILFVFITILIMGITGFLTYREQTRNYENECQERIQNVGRYLSSLMEADGEEFIAFQNYLIRHRDELSLPVDFSTDYREAKNQMISMLAEHYPGRTVGVDFSYEELEPETARSFALYNYIYWTGIFEKAREEFGVIYTYYITPSEKPFHMYYVIDGVRMEKEDGSGDMFICLDVEEPLEKHEKMWEAWNTGIAPNGYDVYGDEYEYGNTYAYYTPLTIHRKTIGVIGAEIEIEKVNRRILKNSVRLGSEIGLIIFLSSMILLIFINHYYLKKLRSLQQNVGIYAETKDVTIANLITKDIRHRNEITALSSQIAAMILELDTHMKNLIAARTELNVTREQMQMLGLQAERDALTGIRNRLAYDNEVNRIEYRMTAEGFTAFGIAMIDLNFLKRINDNYGHDKGNFAIKRICEITCRTFSHSPVFRIGGDEFVVILENEDYINAENLVEQFRRTLQDISLDKSLSPWEQVSAAIGWTRFTPGQDENIESVFKRADSLMYENKTAMKAARTD</sequence>
<dbReference type="InterPro" id="IPR043128">
    <property type="entry name" value="Rev_trsase/Diguanyl_cyclase"/>
</dbReference>
<dbReference type="Gene3D" id="3.30.70.270">
    <property type="match status" value="1"/>
</dbReference>
<dbReference type="Proteomes" id="UP000199820">
    <property type="component" value="Unassembled WGS sequence"/>
</dbReference>
<dbReference type="InterPro" id="IPR000160">
    <property type="entry name" value="GGDEF_dom"/>
</dbReference>
<organism evidence="3 4">
    <name type="scientific">[Clostridium] aminophilum</name>
    <dbReference type="NCBI Taxonomy" id="1526"/>
    <lineage>
        <taxon>Bacteria</taxon>
        <taxon>Bacillati</taxon>
        <taxon>Bacillota</taxon>
        <taxon>Clostridia</taxon>
        <taxon>Lachnospirales</taxon>
        <taxon>Lachnospiraceae</taxon>
    </lineage>
</organism>
<keyword evidence="1" id="KW-0812">Transmembrane</keyword>
<feature type="domain" description="GGDEF" evidence="2">
    <location>
        <begin position="390"/>
        <end position="521"/>
    </location>
</feature>
<dbReference type="GO" id="GO:0043709">
    <property type="term" value="P:cell adhesion involved in single-species biofilm formation"/>
    <property type="evidence" value="ECO:0007669"/>
    <property type="project" value="TreeGrafter"/>
</dbReference>
<dbReference type="PANTHER" id="PTHR45138">
    <property type="entry name" value="REGULATORY COMPONENTS OF SENSORY TRANSDUCTION SYSTEM"/>
    <property type="match status" value="1"/>
</dbReference>
<name>A0A1I0HBL6_9FIRM</name>
<dbReference type="InterPro" id="IPR029787">
    <property type="entry name" value="Nucleotide_cyclase"/>
</dbReference>
<evidence type="ECO:0000256" key="1">
    <source>
        <dbReference type="SAM" id="Phobius"/>
    </source>
</evidence>
<keyword evidence="4" id="KW-1185">Reference proteome</keyword>
<proteinExistence type="predicted"/>
<dbReference type="SMART" id="SM00267">
    <property type="entry name" value="GGDEF"/>
    <property type="match status" value="1"/>
</dbReference>
<gene>
    <name evidence="3" type="ORF">SAMN04487771_104610</name>
</gene>
<keyword evidence="1" id="KW-1133">Transmembrane helix</keyword>
<dbReference type="PANTHER" id="PTHR45138:SF9">
    <property type="entry name" value="DIGUANYLATE CYCLASE DGCM-RELATED"/>
    <property type="match status" value="1"/>
</dbReference>
<dbReference type="GO" id="GO:0005886">
    <property type="term" value="C:plasma membrane"/>
    <property type="evidence" value="ECO:0007669"/>
    <property type="project" value="TreeGrafter"/>
</dbReference>
<evidence type="ECO:0000313" key="3">
    <source>
        <dbReference type="EMBL" id="SET80232.1"/>
    </source>
</evidence>
<accession>A0A1I0HBL6</accession>
<protein>
    <submittedName>
        <fullName evidence="3">Diguanylate cyclase (GGDEF) domain-containing protein</fullName>
    </submittedName>
</protein>
<evidence type="ECO:0000259" key="2">
    <source>
        <dbReference type="PROSITE" id="PS50887"/>
    </source>
</evidence>
<feature type="transmembrane region" description="Helical" evidence="1">
    <location>
        <begin position="12"/>
        <end position="32"/>
    </location>
</feature>
<dbReference type="GO" id="GO:1902201">
    <property type="term" value="P:negative regulation of bacterial-type flagellum-dependent cell motility"/>
    <property type="evidence" value="ECO:0007669"/>
    <property type="project" value="TreeGrafter"/>
</dbReference>
<dbReference type="InterPro" id="IPR050469">
    <property type="entry name" value="Diguanylate_Cyclase"/>
</dbReference>
<evidence type="ECO:0000313" key="4">
    <source>
        <dbReference type="Proteomes" id="UP000199820"/>
    </source>
</evidence>
<feature type="transmembrane region" description="Helical" evidence="1">
    <location>
        <begin position="258"/>
        <end position="281"/>
    </location>
</feature>
<dbReference type="AlphaFoldDB" id="A0A1I0HBL6"/>
<dbReference type="STRING" id="1526.SAMN02910262_01384"/>
<dbReference type="PROSITE" id="PS50887">
    <property type="entry name" value="GGDEF"/>
    <property type="match status" value="1"/>
</dbReference>
<dbReference type="RefSeq" id="WP_074650139.1">
    <property type="nucleotide sequence ID" value="NZ_FOIL01000046.1"/>
</dbReference>